<dbReference type="PROSITE" id="PS50238">
    <property type="entry name" value="RHOGAP"/>
    <property type="match status" value="1"/>
</dbReference>
<gene>
    <name evidence="2" type="primary">STARD13_1</name>
    <name evidence="2" type="ORF">XENOCAPTIV_003132</name>
</gene>
<dbReference type="EMBL" id="JAHRIN010016937">
    <property type="protein sequence ID" value="MEQ2196554.1"/>
    <property type="molecule type" value="Genomic_DNA"/>
</dbReference>
<feature type="domain" description="Rho-GAP" evidence="1">
    <location>
        <begin position="17"/>
        <end position="149"/>
    </location>
</feature>
<dbReference type="PANTHER" id="PTHR12659">
    <property type="entry name" value="RHO-TYPE GTPASE ACTIVATING PROTEIN"/>
    <property type="match status" value="1"/>
</dbReference>
<dbReference type="Proteomes" id="UP001434883">
    <property type="component" value="Unassembled WGS sequence"/>
</dbReference>
<dbReference type="InterPro" id="IPR008936">
    <property type="entry name" value="Rho_GTPase_activation_prot"/>
</dbReference>
<evidence type="ECO:0000313" key="2">
    <source>
        <dbReference type="EMBL" id="MEQ2196554.1"/>
    </source>
</evidence>
<dbReference type="Gene3D" id="1.10.555.10">
    <property type="entry name" value="Rho GTPase activation protein"/>
    <property type="match status" value="1"/>
</dbReference>
<reference evidence="2 3" key="1">
    <citation type="submission" date="2021-06" db="EMBL/GenBank/DDBJ databases">
        <authorList>
            <person name="Palmer J.M."/>
        </authorList>
    </citation>
    <scope>NUCLEOTIDE SEQUENCE [LARGE SCALE GENOMIC DNA]</scope>
    <source>
        <strain evidence="2 3">XC_2019</strain>
        <tissue evidence="2">Muscle</tissue>
    </source>
</reference>
<evidence type="ECO:0000313" key="3">
    <source>
        <dbReference type="Proteomes" id="UP001434883"/>
    </source>
</evidence>
<name>A0ABV0QL77_9TELE</name>
<dbReference type="SUPFAM" id="SSF48350">
    <property type="entry name" value="GTPase activation domain, GAP"/>
    <property type="match status" value="1"/>
</dbReference>
<keyword evidence="3" id="KW-1185">Reference proteome</keyword>
<sequence length="149" mass="17076">MKRMKVPDYKDKNVFGVPLIVNVQRSGQPLPLGLQQALRYLRSQCLDQVSRIHLTSLLHEELNTRNGTAVAHIQDTSVGLFRKSGVKSRIHALRQMNESSPDNVNYEDQSAYDVADMVKQFFRDLPEPLLTSKLGETFLHIYQCKHKNL</sequence>
<dbReference type="Pfam" id="PF00620">
    <property type="entry name" value="RhoGAP"/>
    <property type="match status" value="1"/>
</dbReference>
<comment type="caution">
    <text evidence="2">The sequence shown here is derived from an EMBL/GenBank/DDBJ whole genome shotgun (WGS) entry which is preliminary data.</text>
</comment>
<protein>
    <submittedName>
        <fullName evidence="2">StAR- lipid transfer protein 13</fullName>
    </submittedName>
</protein>
<evidence type="ECO:0000259" key="1">
    <source>
        <dbReference type="PROSITE" id="PS50238"/>
    </source>
</evidence>
<accession>A0ABV0QL77</accession>
<dbReference type="PANTHER" id="PTHR12659:SF6">
    <property type="entry name" value="STAR-RELATED LIPID TRANSFER PROTEIN 13"/>
    <property type="match status" value="1"/>
</dbReference>
<organism evidence="2 3">
    <name type="scientific">Xenoophorus captivus</name>
    <dbReference type="NCBI Taxonomy" id="1517983"/>
    <lineage>
        <taxon>Eukaryota</taxon>
        <taxon>Metazoa</taxon>
        <taxon>Chordata</taxon>
        <taxon>Craniata</taxon>
        <taxon>Vertebrata</taxon>
        <taxon>Euteleostomi</taxon>
        <taxon>Actinopterygii</taxon>
        <taxon>Neopterygii</taxon>
        <taxon>Teleostei</taxon>
        <taxon>Neoteleostei</taxon>
        <taxon>Acanthomorphata</taxon>
        <taxon>Ovalentaria</taxon>
        <taxon>Atherinomorphae</taxon>
        <taxon>Cyprinodontiformes</taxon>
        <taxon>Goodeidae</taxon>
        <taxon>Xenoophorus</taxon>
    </lineage>
</organism>
<dbReference type="InterPro" id="IPR000198">
    <property type="entry name" value="RhoGAP_dom"/>
</dbReference>
<proteinExistence type="predicted"/>